<organism evidence="4 5">
    <name type="scientific">Seriola dumerili</name>
    <name type="common">Greater amberjack</name>
    <name type="synonym">Caranx dumerili</name>
    <dbReference type="NCBI Taxonomy" id="41447"/>
    <lineage>
        <taxon>Eukaryota</taxon>
        <taxon>Metazoa</taxon>
        <taxon>Chordata</taxon>
        <taxon>Craniata</taxon>
        <taxon>Vertebrata</taxon>
        <taxon>Euteleostomi</taxon>
        <taxon>Actinopterygii</taxon>
        <taxon>Neopterygii</taxon>
        <taxon>Teleostei</taxon>
        <taxon>Neoteleostei</taxon>
        <taxon>Acanthomorphata</taxon>
        <taxon>Carangaria</taxon>
        <taxon>Carangiformes</taxon>
        <taxon>Carangidae</taxon>
        <taxon>Seriola</taxon>
    </lineage>
</organism>
<feature type="domain" description="Granulins" evidence="3">
    <location>
        <begin position="35"/>
        <end position="51"/>
    </location>
</feature>
<accession>A0A3B4VGN7</accession>
<evidence type="ECO:0000259" key="3">
    <source>
        <dbReference type="Pfam" id="PF00396"/>
    </source>
</evidence>
<dbReference type="AlphaFoldDB" id="A0A3B4VGN7"/>
<dbReference type="STRING" id="41447.ENSSDUP00000030081"/>
<dbReference type="Pfam" id="PF00396">
    <property type="entry name" value="Granulin"/>
    <property type="match status" value="1"/>
</dbReference>
<reference evidence="4" key="2">
    <citation type="submission" date="2025-09" db="UniProtKB">
        <authorList>
            <consortium name="Ensembl"/>
        </authorList>
    </citation>
    <scope>IDENTIFICATION</scope>
</reference>
<reference evidence="4" key="1">
    <citation type="submission" date="2025-08" db="UniProtKB">
        <authorList>
            <consortium name="Ensembl"/>
        </authorList>
    </citation>
    <scope>IDENTIFICATION</scope>
</reference>
<evidence type="ECO:0000313" key="5">
    <source>
        <dbReference type="Proteomes" id="UP000261420"/>
    </source>
</evidence>
<dbReference type="InterPro" id="IPR000118">
    <property type="entry name" value="Granulin"/>
</dbReference>
<protein>
    <recommendedName>
        <fullName evidence="3">Granulins domain-containing protein</fullName>
    </recommendedName>
</protein>
<dbReference type="InterPro" id="IPR037277">
    <property type="entry name" value="Granulin_sf"/>
</dbReference>
<dbReference type="SUPFAM" id="SSF57277">
    <property type="entry name" value="Granulin repeat"/>
    <property type="match status" value="1"/>
</dbReference>
<feature type="chain" id="PRO_5017249562" description="Granulins domain-containing protein" evidence="2">
    <location>
        <begin position="19"/>
        <end position="63"/>
    </location>
</feature>
<feature type="signal peptide" evidence="2">
    <location>
        <begin position="1"/>
        <end position="18"/>
    </location>
</feature>
<proteinExistence type="predicted"/>
<dbReference type="GeneTree" id="ENSGT01120000273763"/>
<evidence type="ECO:0000256" key="1">
    <source>
        <dbReference type="ARBA" id="ARBA00023157"/>
    </source>
</evidence>
<keyword evidence="5" id="KW-1185">Reference proteome</keyword>
<dbReference type="Ensembl" id="ENSSDUT00000030596.1">
    <property type="protein sequence ID" value="ENSSDUP00000030081.1"/>
    <property type="gene ID" value="ENSSDUG00000021681.1"/>
</dbReference>
<sequence>ILLILLCLHAHLFGFFFSGNVIPCNDTAGCLDETTCCKTKDGGWACCPLPEVQQKSLFKCIKL</sequence>
<dbReference type="Gene3D" id="2.10.25.160">
    <property type="entry name" value="Granulin"/>
    <property type="match status" value="1"/>
</dbReference>
<name>A0A3B4VGN7_SERDU</name>
<keyword evidence="1" id="KW-1015">Disulfide bond</keyword>
<keyword evidence="2" id="KW-0732">Signal</keyword>
<evidence type="ECO:0000313" key="4">
    <source>
        <dbReference type="Ensembl" id="ENSSDUP00000030081.1"/>
    </source>
</evidence>
<evidence type="ECO:0000256" key="2">
    <source>
        <dbReference type="SAM" id="SignalP"/>
    </source>
</evidence>
<dbReference type="Proteomes" id="UP000261420">
    <property type="component" value="Unplaced"/>
</dbReference>